<name>A0A2V0NKC0_9CHLO</name>
<feature type="transmembrane region" description="Helical" evidence="1">
    <location>
        <begin position="160"/>
        <end position="185"/>
    </location>
</feature>
<evidence type="ECO:0000256" key="1">
    <source>
        <dbReference type="SAM" id="Phobius"/>
    </source>
</evidence>
<feature type="transmembrane region" description="Helical" evidence="1">
    <location>
        <begin position="35"/>
        <end position="51"/>
    </location>
</feature>
<comment type="caution">
    <text evidence="2">The sequence shown here is derived from an EMBL/GenBank/DDBJ whole genome shotgun (WGS) entry which is preliminary data.</text>
</comment>
<evidence type="ECO:0000313" key="3">
    <source>
        <dbReference type="Proteomes" id="UP000247498"/>
    </source>
</evidence>
<dbReference type="Gene3D" id="1.20.120.1630">
    <property type="match status" value="1"/>
</dbReference>
<organism evidence="2 3">
    <name type="scientific">Raphidocelis subcapitata</name>
    <dbReference type="NCBI Taxonomy" id="307507"/>
    <lineage>
        <taxon>Eukaryota</taxon>
        <taxon>Viridiplantae</taxon>
        <taxon>Chlorophyta</taxon>
        <taxon>core chlorophytes</taxon>
        <taxon>Chlorophyceae</taxon>
        <taxon>CS clade</taxon>
        <taxon>Sphaeropleales</taxon>
        <taxon>Selenastraceae</taxon>
        <taxon>Raphidocelis</taxon>
    </lineage>
</organism>
<keyword evidence="1" id="KW-0812">Transmembrane</keyword>
<dbReference type="OrthoDB" id="67965at2759"/>
<dbReference type="Proteomes" id="UP000247498">
    <property type="component" value="Unassembled WGS sequence"/>
</dbReference>
<feature type="transmembrane region" description="Helical" evidence="1">
    <location>
        <begin position="102"/>
        <end position="124"/>
    </location>
</feature>
<keyword evidence="3" id="KW-1185">Reference proteome</keyword>
<protein>
    <submittedName>
        <fullName evidence="2">Steroid 5-alpha reductase</fullName>
    </submittedName>
</protein>
<feature type="transmembrane region" description="Helical" evidence="1">
    <location>
        <begin position="71"/>
        <end position="93"/>
    </location>
</feature>
<keyword evidence="1" id="KW-1133">Transmembrane helix</keyword>
<dbReference type="AlphaFoldDB" id="A0A2V0NKC0"/>
<proteinExistence type="predicted"/>
<accession>A0A2V0NKC0</accession>
<dbReference type="InParanoid" id="A0A2V0NKC0"/>
<evidence type="ECO:0000313" key="2">
    <source>
        <dbReference type="EMBL" id="GBF87751.1"/>
    </source>
</evidence>
<feature type="transmembrane region" description="Helical" evidence="1">
    <location>
        <begin position="6"/>
        <end position="28"/>
    </location>
</feature>
<sequence>MVKVSGIALINACKVATIASIGAYAYAFGFRTMRSWVYVALHGTYLIWWFIHQRLSPSWGPTVFPEGDIPVPVVALMFLAIGPGYSLPGYYAFKSEVEPQPWLVMACITAFAWGSLINCAADFYKDGAKSAKPGALVTSGPYRLARHINWFGDWLRYGSFVAISGAAPGAFFPLAWTMMFNLASLKGRGDGQSKRGGKEVQSYLEATPAVVPWRLLI</sequence>
<reference evidence="2 3" key="1">
    <citation type="journal article" date="2018" name="Sci. Rep.">
        <title>Raphidocelis subcapitata (=Pseudokirchneriella subcapitata) provides an insight into genome evolution and environmental adaptations in the Sphaeropleales.</title>
        <authorList>
            <person name="Suzuki S."/>
            <person name="Yamaguchi H."/>
            <person name="Nakajima N."/>
            <person name="Kawachi M."/>
        </authorList>
    </citation>
    <scope>NUCLEOTIDE SEQUENCE [LARGE SCALE GENOMIC DNA]</scope>
    <source>
        <strain evidence="2 3">NIES-35</strain>
    </source>
</reference>
<gene>
    <name evidence="2" type="ORF">Rsub_00462</name>
</gene>
<dbReference type="EMBL" id="BDRX01000002">
    <property type="protein sequence ID" value="GBF87751.1"/>
    <property type="molecule type" value="Genomic_DNA"/>
</dbReference>
<keyword evidence="1" id="KW-0472">Membrane</keyword>